<feature type="transmembrane region" description="Helical" evidence="7">
    <location>
        <begin position="311"/>
        <end position="334"/>
    </location>
</feature>
<keyword evidence="10" id="KW-1185">Reference proteome</keyword>
<feature type="transmembrane region" description="Helical" evidence="7">
    <location>
        <begin position="622"/>
        <end position="643"/>
    </location>
</feature>
<feature type="compositionally biased region" description="Low complexity" evidence="6">
    <location>
        <begin position="19"/>
        <end position="29"/>
    </location>
</feature>
<comment type="caution">
    <text evidence="9">The sequence shown here is derived from an EMBL/GenBank/DDBJ whole genome shotgun (WGS) entry which is preliminary data.</text>
</comment>
<dbReference type="InterPro" id="IPR020846">
    <property type="entry name" value="MFS_dom"/>
</dbReference>
<dbReference type="GO" id="GO:0140115">
    <property type="term" value="P:export across plasma membrane"/>
    <property type="evidence" value="ECO:0007669"/>
    <property type="project" value="UniProtKB-ARBA"/>
</dbReference>
<keyword evidence="4 7" id="KW-0472">Membrane</keyword>
<keyword evidence="2 7" id="KW-0812">Transmembrane</keyword>
<keyword evidence="3 7" id="KW-1133">Transmembrane helix</keyword>
<dbReference type="InterPro" id="IPR036259">
    <property type="entry name" value="MFS_trans_sf"/>
</dbReference>
<dbReference type="PROSITE" id="PS50850">
    <property type="entry name" value="MFS"/>
    <property type="match status" value="1"/>
</dbReference>
<feature type="transmembrane region" description="Helical" evidence="7">
    <location>
        <begin position="214"/>
        <end position="239"/>
    </location>
</feature>
<feature type="transmembrane region" description="Helical" evidence="7">
    <location>
        <begin position="554"/>
        <end position="578"/>
    </location>
</feature>
<dbReference type="CDD" id="cd17323">
    <property type="entry name" value="MFS_Tpo1_MDR_like"/>
    <property type="match status" value="1"/>
</dbReference>
<evidence type="ECO:0000256" key="3">
    <source>
        <dbReference type="ARBA" id="ARBA00022989"/>
    </source>
</evidence>
<evidence type="ECO:0000256" key="6">
    <source>
        <dbReference type="SAM" id="MobiDB-lite"/>
    </source>
</evidence>
<evidence type="ECO:0000256" key="2">
    <source>
        <dbReference type="ARBA" id="ARBA00022692"/>
    </source>
</evidence>
<feature type="domain" description="Major facilitator superfamily (MFS) profile" evidence="8">
    <location>
        <begin position="216"/>
        <end position="650"/>
    </location>
</feature>
<evidence type="ECO:0000256" key="5">
    <source>
        <dbReference type="SAM" id="Coils"/>
    </source>
</evidence>
<feature type="compositionally biased region" description="Polar residues" evidence="6">
    <location>
        <begin position="30"/>
        <end position="48"/>
    </location>
</feature>
<feature type="transmembrane region" description="Helical" evidence="7">
    <location>
        <begin position="340"/>
        <end position="363"/>
    </location>
</feature>
<evidence type="ECO:0000259" key="8">
    <source>
        <dbReference type="PROSITE" id="PS50850"/>
    </source>
</evidence>
<gene>
    <name evidence="9" type="ORF">DASC09_044370</name>
</gene>
<feature type="compositionally biased region" description="Basic and acidic residues" evidence="6">
    <location>
        <begin position="63"/>
        <end position="73"/>
    </location>
</feature>
<comment type="subcellular location">
    <subcellularLocation>
        <location evidence="1">Membrane</location>
        <topology evidence="1">Multi-pass membrane protein</topology>
    </subcellularLocation>
</comment>
<dbReference type="PANTHER" id="PTHR23502:SF38">
    <property type="entry name" value="POLYAMINE TRANSPORTER 4"/>
    <property type="match status" value="1"/>
</dbReference>
<evidence type="ECO:0000313" key="9">
    <source>
        <dbReference type="EMBL" id="GMM37112.1"/>
    </source>
</evidence>
<name>A0AAV5QR99_9ASCO</name>
<evidence type="ECO:0000256" key="1">
    <source>
        <dbReference type="ARBA" id="ARBA00004141"/>
    </source>
</evidence>
<protein>
    <submittedName>
        <fullName evidence="9">Tpo4 protein</fullName>
    </submittedName>
</protein>
<dbReference type="EMBL" id="BTFZ01000011">
    <property type="protein sequence ID" value="GMM37112.1"/>
    <property type="molecule type" value="Genomic_DNA"/>
</dbReference>
<feature type="region of interest" description="Disordered" evidence="6">
    <location>
        <begin position="1"/>
        <end position="147"/>
    </location>
</feature>
<feature type="compositionally biased region" description="Polar residues" evidence="6">
    <location>
        <begin position="74"/>
        <end position="92"/>
    </location>
</feature>
<evidence type="ECO:0000256" key="7">
    <source>
        <dbReference type="SAM" id="Phobius"/>
    </source>
</evidence>
<evidence type="ECO:0000256" key="4">
    <source>
        <dbReference type="ARBA" id="ARBA00023136"/>
    </source>
</evidence>
<dbReference type="AlphaFoldDB" id="A0AAV5QR99"/>
<evidence type="ECO:0000313" key="10">
    <source>
        <dbReference type="Proteomes" id="UP001360560"/>
    </source>
</evidence>
<proteinExistence type="predicted"/>
<dbReference type="Gene3D" id="1.20.1250.20">
    <property type="entry name" value="MFS general substrate transporter like domains"/>
    <property type="match status" value="1"/>
</dbReference>
<feature type="transmembrane region" description="Helical" evidence="7">
    <location>
        <begin position="530"/>
        <end position="548"/>
    </location>
</feature>
<reference evidence="9 10" key="1">
    <citation type="journal article" date="2023" name="Elife">
        <title>Identification of key yeast species and microbe-microbe interactions impacting larval growth of Drosophila in the wild.</title>
        <authorList>
            <person name="Mure A."/>
            <person name="Sugiura Y."/>
            <person name="Maeda R."/>
            <person name="Honda K."/>
            <person name="Sakurai N."/>
            <person name="Takahashi Y."/>
            <person name="Watada M."/>
            <person name="Katoh T."/>
            <person name="Gotoh A."/>
            <person name="Gotoh Y."/>
            <person name="Taniguchi I."/>
            <person name="Nakamura K."/>
            <person name="Hayashi T."/>
            <person name="Katayama T."/>
            <person name="Uemura T."/>
            <person name="Hattori Y."/>
        </authorList>
    </citation>
    <scope>NUCLEOTIDE SEQUENCE [LARGE SCALE GENOMIC DNA]</scope>
    <source>
        <strain evidence="9 10">SC-9</strain>
    </source>
</reference>
<feature type="compositionally biased region" description="Polar residues" evidence="6">
    <location>
        <begin position="106"/>
        <end position="119"/>
    </location>
</feature>
<dbReference type="PANTHER" id="PTHR23502">
    <property type="entry name" value="MAJOR FACILITATOR SUPERFAMILY"/>
    <property type="match status" value="1"/>
</dbReference>
<dbReference type="Pfam" id="PF07690">
    <property type="entry name" value="MFS_1"/>
    <property type="match status" value="1"/>
</dbReference>
<feature type="coiled-coil region" evidence="5">
    <location>
        <begin position="658"/>
        <end position="691"/>
    </location>
</feature>
<dbReference type="RefSeq" id="XP_064854108.1">
    <property type="nucleotide sequence ID" value="XM_064998036.1"/>
</dbReference>
<accession>A0AAV5QR99</accession>
<keyword evidence="5" id="KW-0175">Coiled coil</keyword>
<feature type="transmembrane region" description="Helical" evidence="7">
    <location>
        <begin position="251"/>
        <end position="269"/>
    </location>
</feature>
<sequence>MSLFGANKADEEQIKKAFQSQASTASSSTNLPNSESTGSFAHSSNYETASERDSIELETSNDNNERFTDRQQPESDITDNNSISTITAQSEPAIQKPVTNHDDVANPSSKGTVTNSGLHSDSDSDTDEALKYTGDSSEELPQLGNLDSALHREISRISRVRTTERRLSEVKQALSNQPTEETSINEEAIPLEKLDWDGPKDPENPQNWSPLKKWFVTMTTAFTALVVTFGSSLYTCGIFDMVERGMASQELAISGLTFYVLGLSFGPMIAAPLSELYGRRIVYLTSFPISLIFTLGVGFSKKIREVLVLRFFAGLVGSPALAVASGTIVDMWALDEIEVAMSFFCMAPFAGPIVGPVIGGYAVEKESWKWTMWIDLFFGAGLLPFLTLCPETYKPVLLEKRAKKRGIKVAKPDINLSDYVKEIISLYITKPCVMLAVEPIVLVFSIWSAFIFAVLFGFFEAYPVIFRGVYKMSLGNSGLPFLGIGVGLVFGMLLYLYLVKCVFWKKNEDGSSPLFKNGVFSPPVPETRLLPAKIGAIFLPIGLFWVGWSGRESVHWIVPIIGGVPFGFGLILIFFSTITYFSLSYPPISVASAIAANNFLRYILASVFPLFTVQMYENVHIGWASSIFAFIAVAMVPIPWVFAKYGPKLRAGSRFSYAAVMKQKAAEAAKEAAEAQELNRLEKQLTRKSEKVGGPVAAEQV</sequence>
<feature type="transmembrane region" description="Helical" evidence="7">
    <location>
        <begin position="440"/>
        <end position="459"/>
    </location>
</feature>
<dbReference type="FunFam" id="1.20.1250.20:FF:000082">
    <property type="entry name" value="MFS multidrug transporter, putative"/>
    <property type="match status" value="1"/>
</dbReference>
<dbReference type="PROSITE" id="PS00216">
    <property type="entry name" value="SUGAR_TRANSPORT_1"/>
    <property type="match status" value="1"/>
</dbReference>
<dbReference type="GeneID" id="90075087"/>
<feature type="transmembrane region" description="Helical" evidence="7">
    <location>
        <begin position="281"/>
        <end position="299"/>
    </location>
</feature>
<dbReference type="GO" id="GO:0015606">
    <property type="term" value="F:spermidine transmembrane transporter activity"/>
    <property type="evidence" value="ECO:0007669"/>
    <property type="project" value="TreeGrafter"/>
</dbReference>
<dbReference type="GO" id="GO:0042908">
    <property type="term" value="P:xenobiotic transport"/>
    <property type="evidence" value="ECO:0007669"/>
    <property type="project" value="UniProtKB-ARBA"/>
</dbReference>
<feature type="transmembrane region" description="Helical" evidence="7">
    <location>
        <begin position="479"/>
        <end position="498"/>
    </location>
</feature>
<dbReference type="SUPFAM" id="SSF103473">
    <property type="entry name" value="MFS general substrate transporter"/>
    <property type="match status" value="1"/>
</dbReference>
<dbReference type="Proteomes" id="UP001360560">
    <property type="component" value="Unassembled WGS sequence"/>
</dbReference>
<dbReference type="GO" id="GO:0000297">
    <property type="term" value="F:spermine transmembrane transporter activity"/>
    <property type="evidence" value="ECO:0007669"/>
    <property type="project" value="TreeGrafter"/>
</dbReference>
<dbReference type="InterPro" id="IPR005829">
    <property type="entry name" value="Sugar_transporter_CS"/>
</dbReference>
<organism evidence="9 10">
    <name type="scientific">Saccharomycopsis crataegensis</name>
    <dbReference type="NCBI Taxonomy" id="43959"/>
    <lineage>
        <taxon>Eukaryota</taxon>
        <taxon>Fungi</taxon>
        <taxon>Dikarya</taxon>
        <taxon>Ascomycota</taxon>
        <taxon>Saccharomycotina</taxon>
        <taxon>Saccharomycetes</taxon>
        <taxon>Saccharomycopsidaceae</taxon>
        <taxon>Saccharomycopsis</taxon>
    </lineage>
</organism>
<dbReference type="InterPro" id="IPR011701">
    <property type="entry name" value="MFS"/>
</dbReference>
<dbReference type="GO" id="GO:0005886">
    <property type="term" value="C:plasma membrane"/>
    <property type="evidence" value="ECO:0007669"/>
    <property type="project" value="TreeGrafter"/>
</dbReference>